<feature type="region of interest" description="Disordered" evidence="1">
    <location>
        <begin position="175"/>
        <end position="209"/>
    </location>
</feature>
<sequence length="209" mass="22817">MIHLTFGVQFIQSFRHGNERLFAATSKNTRRQADKRIGADRKAAIATARFRGRHRAAASSTAQLSPINGSKSMTTLSSIFNNTAPASQSPHLTKRISSIRTRPYRAICDQSAVCLLADDKARTTAAGSATDVRHISFAEVDPNGCGSRKRATRKYANRTAKQGTGAAIHRDATLNPPLHLLPNRNVQVSDDNRSGTDARPSRGMKKRHT</sequence>
<feature type="compositionally biased region" description="Low complexity" evidence="1">
    <location>
        <begin position="175"/>
        <end position="185"/>
    </location>
</feature>
<organism evidence="2 3">
    <name type="scientific">Plectus sambesii</name>
    <dbReference type="NCBI Taxonomy" id="2011161"/>
    <lineage>
        <taxon>Eukaryota</taxon>
        <taxon>Metazoa</taxon>
        <taxon>Ecdysozoa</taxon>
        <taxon>Nematoda</taxon>
        <taxon>Chromadorea</taxon>
        <taxon>Plectida</taxon>
        <taxon>Plectina</taxon>
        <taxon>Plectoidea</taxon>
        <taxon>Plectidae</taxon>
        <taxon>Plectus</taxon>
    </lineage>
</organism>
<dbReference type="WBParaSite" id="PSAMB.scaffold1204size34433.g11728.t1">
    <property type="protein sequence ID" value="PSAMB.scaffold1204size34433.g11728.t1"/>
    <property type="gene ID" value="PSAMB.scaffold1204size34433.g11728"/>
</dbReference>
<keyword evidence="2" id="KW-1185">Reference proteome</keyword>
<feature type="compositionally biased region" description="Basic and acidic residues" evidence="1">
    <location>
        <begin position="190"/>
        <end position="200"/>
    </location>
</feature>
<evidence type="ECO:0000313" key="3">
    <source>
        <dbReference type="WBParaSite" id="PSAMB.scaffold1204size34433.g11728.t1"/>
    </source>
</evidence>
<dbReference type="Proteomes" id="UP000887566">
    <property type="component" value="Unplaced"/>
</dbReference>
<evidence type="ECO:0000313" key="2">
    <source>
        <dbReference type="Proteomes" id="UP000887566"/>
    </source>
</evidence>
<reference evidence="3" key="1">
    <citation type="submission" date="2022-11" db="UniProtKB">
        <authorList>
            <consortium name="WormBaseParasite"/>
        </authorList>
    </citation>
    <scope>IDENTIFICATION</scope>
</reference>
<accession>A0A914URN0</accession>
<name>A0A914URN0_9BILA</name>
<evidence type="ECO:0000256" key="1">
    <source>
        <dbReference type="SAM" id="MobiDB-lite"/>
    </source>
</evidence>
<proteinExistence type="predicted"/>
<dbReference type="AlphaFoldDB" id="A0A914URN0"/>
<protein>
    <submittedName>
        <fullName evidence="3">Uncharacterized protein</fullName>
    </submittedName>
</protein>